<keyword evidence="1" id="KW-0812">Transmembrane</keyword>
<keyword evidence="3" id="KW-1185">Reference proteome</keyword>
<comment type="caution">
    <text evidence="2">The sequence shown here is derived from an EMBL/GenBank/DDBJ whole genome shotgun (WGS) entry which is preliminary data.</text>
</comment>
<dbReference type="InterPro" id="IPR005625">
    <property type="entry name" value="PepSY-ass_TM"/>
</dbReference>
<name>A0A4Q7NHU9_9BURK</name>
<dbReference type="Proteomes" id="UP000292445">
    <property type="component" value="Unassembled WGS sequence"/>
</dbReference>
<feature type="transmembrane region" description="Helical" evidence="1">
    <location>
        <begin position="155"/>
        <end position="179"/>
    </location>
</feature>
<feature type="transmembrane region" description="Helical" evidence="1">
    <location>
        <begin position="362"/>
        <end position="383"/>
    </location>
</feature>
<evidence type="ECO:0000256" key="1">
    <source>
        <dbReference type="SAM" id="Phobius"/>
    </source>
</evidence>
<dbReference type="PANTHER" id="PTHR34219">
    <property type="entry name" value="IRON-REGULATED INNER MEMBRANE PROTEIN-RELATED"/>
    <property type="match status" value="1"/>
</dbReference>
<gene>
    <name evidence="2" type="ORF">EV675_0581</name>
</gene>
<reference evidence="2 3" key="1">
    <citation type="submission" date="2019-02" db="EMBL/GenBank/DDBJ databases">
        <title>Genomic Encyclopedia of Type Strains, Phase IV (KMG-IV): sequencing the most valuable type-strain genomes for metagenomic binning, comparative biology and taxonomic classification.</title>
        <authorList>
            <person name="Goeker M."/>
        </authorList>
    </citation>
    <scope>NUCLEOTIDE SEQUENCE [LARGE SCALE GENOMIC DNA]</scope>
    <source>
        <strain evidence="2 3">K24</strain>
    </source>
</reference>
<feature type="transmembrane region" description="Helical" evidence="1">
    <location>
        <begin position="12"/>
        <end position="33"/>
    </location>
</feature>
<dbReference type="PANTHER" id="PTHR34219:SF5">
    <property type="entry name" value="BLR4505 PROTEIN"/>
    <property type="match status" value="1"/>
</dbReference>
<protein>
    <submittedName>
        <fullName evidence="2">Putative iron-regulated membrane protein</fullName>
    </submittedName>
</protein>
<keyword evidence="1" id="KW-0472">Membrane</keyword>
<evidence type="ECO:0000313" key="2">
    <source>
        <dbReference type="EMBL" id="RZS84564.1"/>
    </source>
</evidence>
<sequence>MLRKFGVLLHRWLGLGVAAFLFIAGLTGAFISWDHELDAWLNPQLFEPATQGEPLPVETLIARLEAEDPRLMVTFSPLEVEPGHALLVSVTGRIDPATGKAFPLDFNQVALDPVTGDVQGRREWGAISLSRENLLPFLYKLHYTMHLPDVKGVELGMWFMGLVSIAWFLDCFVALYLSFPSWRAWRKSFAFRVGKGGYALNFDVHRSGGVWLWALLLLLAVTSISLNLGNEVVRPVVNQISPLTPTPFETRPLRPLDQPIMPTLTRTRIVELGRAEAGRLGIAEPAGAVFYGALQGIYGVGFYEPGNDHGDGGLGNSWLYFDEKNGALLGKHIPGTGSAGDVFMQAQFPLHSGRILGIPGRIFVSLLGLSVAILSVTGVVIWAKKRKGRMASARAAQARMRPAAATNLPGLS</sequence>
<evidence type="ECO:0000313" key="3">
    <source>
        <dbReference type="Proteomes" id="UP000292445"/>
    </source>
</evidence>
<organism evidence="2 3">
    <name type="scientific">Pigmentiphaga kullae</name>
    <dbReference type="NCBI Taxonomy" id="151784"/>
    <lineage>
        <taxon>Bacteria</taxon>
        <taxon>Pseudomonadati</taxon>
        <taxon>Pseudomonadota</taxon>
        <taxon>Betaproteobacteria</taxon>
        <taxon>Burkholderiales</taxon>
        <taxon>Alcaligenaceae</taxon>
        <taxon>Pigmentiphaga</taxon>
    </lineage>
</organism>
<dbReference type="EMBL" id="SGXC01000001">
    <property type="protein sequence ID" value="RZS84564.1"/>
    <property type="molecule type" value="Genomic_DNA"/>
</dbReference>
<feature type="transmembrane region" description="Helical" evidence="1">
    <location>
        <begin position="210"/>
        <end position="228"/>
    </location>
</feature>
<proteinExistence type="predicted"/>
<accession>A0A4Q7NHU9</accession>
<keyword evidence="1" id="KW-1133">Transmembrane helix</keyword>
<dbReference type="Pfam" id="PF03929">
    <property type="entry name" value="PepSY_TM"/>
    <property type="match status" value="1"/>
</dbReference>
<dbReference type="AlphaFoldDB" id="A0A4Q7NHU9"/>